<evidence type="ECO:0000259" key="3">
    <source>
        <dbReference type="Pfam" id="PF13439"/>
    </source>
</evidence>
<keyword evidence="1" id="KW-0328">Glycosyltransferase</keyword>
<dbReference type="RefSeq" id="WP_211856905.1">
    <property type="nucleotide sequence ID" value="NZ_JAAGBB010000069.1"/>
</dbReference>
<name>A0ABS5F8B1_9PROT</name>
<dbReference type="InterPro" id="IPR028098">
    <property type="entry name" value="Glyco_trans_4-like_N"/>
</dbReference>
<gene>
    <name evidence="4" type="ORF">GXW71_30950</name>
</gene>
<comment type="caution">
    <text evidence="4">The sequence shown here is derived from an EMBL/GenBank/DDBJ whole genome shotgun (WGS) entry which is preliminary data.</text>
</comment>
<dbReference type="Gene3D" id="3.40.50.2000">
    <property type="entry name" value="Glycogen Phosphorylase B"/>
    <property type="match status" value="2"/>
</dbReference>
<accession>A0ABS5F8B1</accession>
<dbReference type="CDD" id="cd03801">
    <property type="entry name" value="GT4_PimA-like"/>
    <property type="match status" value="1"/>
</dbReference>
<feature type="domain" description="Glycosyltransferase subfamily 4-like N-terminal" evidence="3">
    <location>
        <begin position="12"/>
        <end position="160"/>
    </location>
</feature>
<evidence type="ECO:0000313" key="5">
    <source>
        <dbReference type="Proteomes" id="UP001196870"/>
    </source>
</evidence>
<keyword evidence="2" id="KW-0808">Transferase</keyword>
<dbReference type="Proteomes" id="UP001196870">
    <property type="component" value="Unassembled WGS sequence"/>
</dbReference>
<sequence>MRPLLWYWGRRGGGAQFALCLAQAMAPAGLALSVSRQGSLIEAFRAVAAPRQEVDTYASLGGFLRGLARVPSLTRQLRRFAQAEGADVVISAMAHPWTPLIAPALARAGLRYVPVVHDALPHPGDPAPLMRWRLDRELACASAAVALSETVATAIATRFPRLPLIHLPLGAHLPFGVAAAERRSDLDAAAAETRFDFLFFGRIRAYKGLDLLRDAWVIVAAARPEATLRVVGDGNLDAVAPGLAALPGVTIEQRWVPDEEMAAVIGAAGALVLPYREASQSGVLPIALALGVPAVATIVGGLGEQLRDEVTGLQVAPEPRAFAGAMLRMLDPERRARLAAGAKAAGAALTDWDRQAAALRKGIAAALRASVP</sequence>
<proteinExistence type="predicted"/>
<dbReference type="SUPFAM" id="SSF53756">
    <property type="entry name" value="UDP-Glycosyltransferase/glycogen phosphorylase"/>
    <property type="match status" value="1"/>
</dbReference>
<dbReference type="PANTHER" id="PTHR12526:SF510">
    <property type="entry name" value="D-INOSITOL 3-PHOSPHATE GLYCOSYLTRANSFERASE"/>
    <property type="match status" value="1"/>
</dbReference>
<dbReference type="PANTHER" id="PTHR12526">
    <property type="entry name" value="GLYCOSYLTRANSFERASE"/>
    <property type="match status" value="1"/>
</dbReference>
<evidence type="ECO:0000256" key="2">
    <source>
        <dbReference type="ARBA" id="ARBA00022679"/>
    </source>
</evidence>
<reference evidence="5" key="1">
    <citation type="journal article" date="2021" name="Syst. Appl. Microbiol.">
        <title>Roseomonas hellenica sp. nov., isolated from roots of wild-growing Alkanna tinctoria.</title>
        <authorList>
            <person name="Rat A."/>
            <person name="Naranjo H.D."/>
            <person name="Lebbe L."/>
            <person name="Cnockaert M."/>
            <person name="Krigas N."/>
            <person name="Grigoriadou K."/>
            <person name="Maloupa E."/>
            <person name="Willems A."/>
        </authorList>
    </citation>
    <scope>NUCLEOTIDE SEQUENCE [LARGE SCALE GENOMIC DNA]</scope>
    <source>
        <strain evidence="5">LMG 31523</strain>
    </source>
</reference>
<keyword evidence="5" id="KW-1185">Reference proteome</keyword>
<organism evidence="4 5">
    <name type="scientific">Plastoroseomonas hellenica</name>
    <dbReference type="NCBI Taxonomy" id="2687306"/>
    <lineage>
        <taxon>Bacteria</taxon>
        <taxon>Pseudomonadati</taxon>
        <taxon>Pseudomonadota</taxon>
        <taxon>Alphaproteobacteria</taxon>
        <taxon>Acetobacterales</taxon>
        <taxon>Acetobacteraceae</taxon>
        <taxon>Plastoroseomonas</taxon>
    </lineage>
</organism>
<evidence type="ECO:0000256" key="1">
    <source>
        <dbReference type="ARBA" id="ARBA00022676"/>
    </source>
</evidence>
<dbReference type="Pfam" id="PF13692">
    <property type="entry name" value="Glyco_trans_1_4"/>
    <property type="match status" value="1"/>
</dbReference>
<dbReference type="Pfam" id="PF13439">
    <property type="entry name" value="Glyco_transf_4"/>
    <property type="match status" value="1"/>
</dbReference>
<dbReference type="EMBL" id="JAAGBB010000069">
    <property type="protein sequence ID" value="MBR0668808.1"/>
    <property type="molecule type" value="Genomic_DNA"/>
</dbReference>
<protein>
    <submittedName>
        <fullName evidence="4">Glycosyltransferase</fullName>
    </submittedName>
</protein>
<evidence type="ECO:0000313" key="4">
    <source>
        <dbReference type="EMBL" id="MBR0668808.1"/>
    </source>
</evidence>